<organism evidence="1 2">
    <name type="scientific">Argiope bruennichi</name>
    <name type="common">Wasp spider</name>
    <name type="synonym">Aranea bruennichi</name>
    <dbReference type="NCBI Taxonomy" id="94029"/>
    <lineage>
        <taxon>Eukaryota</taxon>
        <taxon>Metazoa</taxon>
        <taxon>Ecdysozoa</taxon>
        <taxon>Arthropoda</taxon>
        <taxon>Chelicerata</taxon>
        <taxon>Arachnida</taxon>
        <taxon>Araneae</taxon>
        <taxon>Araneomorphae</taxon>
        <taxon>Entelegynae</taxon>
        <taxon>Araneoidea</taxon>
        <taxon>Araneidae</taxon>
        <taxon>Argiope</taxon>
    </lineage>
</organism>
<reference evidence="1" key="1">
    <citation type="journal article" date="2020" name="bioRxiv">
        <title>Chromosome-level reference genome of the European wasp spider Argiope bruennichi: a resource for studies on range expansion and evolutionary adaptation.</title>
        <authorList>
            <person name="Sheffer M.M."/>
            <person name="Hoppe A."/>
            <person name="Krehenwinkel H."/>
            <person name="Uhl G."/>
            <person name="Kuss A.W."/>
            <person name="Jensen L."/>
            <person name="Jensen C."/>
            <person name="Gillespie R.G."/>
            <person name="Hoff K.J."/>
            <person name="Prost S."/>
        </authorList>
    </citation>
    <scope>NUCLEOTIDE SEQUENCE</scope>
</reference>
<keyword evidence="2" id="KW-1185">Reference proteome</keyword>
<evidence type="ECO:0000313" key="2">
    <source>
        <dbReference type="Proteomes" id="UP000807504"/>
    </source>
</evidence>
<gene>
    <name evidence="1" type="ORF">HNY73_009738</name>
</gene>
<dbReference type="Proteomes" id="UP000807504">
    <property type="component" value="Unassembled WGS sequence"/>
</dbReference>
<reference evidence="1" key="2">
    <citation type="submission" date="2020-06" db="EMBL/GenBank/DDBJ databases">
        <authorList>
            <person name="Sheffer M."/>
        </authorList>
    </citation>
    <scope>NUCLEOTIDE SEQUENCE</scope>
</reference>
<comment type="caution">
    <text evidence="1">The sequence shown here is derived from an EMBL/GenBank/DDBJ whole genome shotgun (WGS) entry which is preliminary data.</text>
</comment>
<dbReference type="EMBL" id="JABXBU010000015">
    <property type="protein sequence ID" value="KAF8788207.1"/>
    <property type="molecule type" value="Genomic_DNA"/>
</dbReference>
<evidence type="ECO:0008006" key="3">
    <source>
        <dbReference type="Google" id="ProtNLM"/>
    </source>
</evidence>
<accession>A0A8T0FAC5</accession>
<dbReference type="AlphaFoldDB" id="A0A8T0FAC5"/>
<evidence type="ECO:0000313" key="1">
    <source>
        <dbReference type="EMBL" id="KAF8788207.1"/>
    </source>
</evidence>
<name>A0A8T0FAC5_ARGBR</name>
<proteinExistence type="predicted"/>
<protein>
    <recommendedName>
        <fullName evidence="3">C2H2-type domain-containing protein</fullName>
    </recommendedName>
</protein>
<sequence length="279" mass="32222">MNQYHCKRCGNTMTHSEKHPCFIHNKFESTYLPQLPVESDENFHEVKDKPMENSNDISRCLSRDARENESKKSKFLNLSPLQNNEKIKSLFKRSRKVNTFPENPVMSNPKNSSDNSYYFNPISNAQVIDVQTNENATCITSSESVESSYRPQNDHRETDEKILIVSGSGSVDIQKQPVSDLFHKTADKESKMFLENSKWQTLNNDKNNFMDSVECVIRQDRSHDNKIPGRTNLILQPDLPPGSTELDNGMILMSGNVLDEHILERILRLTVRRKNVYQR</sequence>